<proteinExistence type="predicted"/>
<protein>
    <submittedName>
        <fullName evidence="1">Uncharacterized protein</fullName>
    </submittedName>
</protein>
<evidence type="ECO:0000313" key="2">
    <source>
        <dbReference type="Proteomes" id="UP001445076"/>
    </source>
</evidence>
<comment type="caution">
    <text evidence="1">The sequence shown here is derived from an EMBL/GenBank/DDBJ whole genome shotgun (WGS) entry which is preliminary data.</text>
</comment>
<reference evidence="1 2" key="1">
    <citation type="journal article" date="2024" name="BMC Genomics">
        <title>Genome assembly of redclaw crayfish (Cherax quadricarinatus) provides insights into its immune adaptation and hypoxia tolerance.</title>
        <authorList>
            <person name="Liu Z."/>
            <person name="Zheng J."/>
            <person name="Li H."/>
            <person name="Fang K."/>
            <person name="Wang S."/>
            <person name="He J."/>
            <person name="Zhou D."/>
            <person name="Weng S."/>
            <person name="Chi M."/>
            <person name="Gu Z."/>
            <person name="He J."/>
            <person name="Li F."/>
            <person name="Wang M."/>
        </authorList>
    </citation>
    <scope>NUCLEOTIDE SEQUENCE [LARGE SCALE GENOMIC DNA]</scope>
    <source>
        <strain evidence="1">ZL_2023a</strain>
    </source>
</reference>
<organism evidence="1 2">
    <name type="scientific">Cherax quadricarinatus</name>
    <name type="common">Australian red claw crayfish</name>
    <dbReference type="NCBI Taxonomy" id="27406"/>
    <lineage>
        <taxon>Eukaryota</taxon>
        <taxon>Metazoa</taxon>
        <taxon>Ecdysozoa</taxon>
        <taxon>Arthropoda</taxon>
        <taxon>Crustacea</taxon>
        <taxon>Multicrustacea</taxon>
        <taxon>Malacostraca</taxon>
        <taxon>Eumalacostraca</taxon>
        <taxon>Eucarida</taxon>
        <taxon>Decapoda</taxon>
        <taxon>Pleocyemata</taxon>
        <taxon>Astacidea</taxon>
        <taxon>Parastacoidea</taxon>
        <taxon>Parastacidae</taxon>
        <taxon>Cherax</taxon>
    </lineage>
</organism>
<name>A0AAW0XA34_CHEQU</name>
<sequence length="103" mass="10972">LGVTRLTSLLSTRPSPPPAAAAACSSPHLVLVAITKLSSLTLASPSVTTEYVSRPRIADPHVVCNIHFPTVSWGGKQYSQHSGHLHVYCGCSPLPGLSLWRIF</sequence>
<gene>
    <name evidence="1" type="ORF">OTU49_005724</name>
</gene>
<evidence type="ECO:0000313" key="1">
    <source>
        <dbReference type="EMBL" id="KAK8734909.1"/>
    </source>
</evidence>
<dbReference type="EMBL" id="JARKIK010000049">
    <property type="protein sequence ID" value="KAK8734909.1"/>
    <property type="molecule type" value="Genomic_DNA"/>
</dbReference>
<feature type="non-terminal residue" evidence="1">
    <location>
        <position position="1"/>
    </location>
</feature>
<dbReference type="Proteomes" id="UP001445076">
    <property type="component" value="Unassembled WGS sequence"/>
</dbReference>
<keyword evidence="2" id="KW-1185">Reference proteome</keyword>
<dbReference type="AlphaFoldDB" id="A0AAW0XA34"/>
<accession>A0AAW0XA34</accession>